<gene>
    <name evidence="8" type="ORF">THAOC_33315</name>
</gene>
<dbReference type="EMBL" id="AGNL01046461">
    <property type="protein sequence ID" value="EJK47932.1"/>
    <property type="molecule type" value="Genomic_DNA"/>
</dbReference>
<dbReference type="GO" id="GO:0005764">
    <property type="term" value="C:lysosome"/>
    <property type="evidence" value="ECO:0007669"/>
    <property type="project" value="UniProtKB-SubCell"/>
</dbReference>
<evidence type="ECO:0000256" key="3">
    <source>
        <dbReference type="ARBA" id="ARBA00007795"/>
    </source>
</evidence>
<keyword evidence="4" id="KW-0963">Cytoplasm</keyword>
<evidence type="ECO:0000313" key="8">
    <source>
        <dbReference type="EMBL" id="EJK47932.1"/>
    </source>
</evidence>
<reference evidence="8 9" key="1">
    <citation type="journal article" date="2012" name="Genome Biol.">
        <title>Genome and low-iron response of an oceanic diatom adapted to chronic iron limitation.</title>
        <authorList>
            <person name="Lommer M."/>
            <person name="Specht M."/>
            <person name="Roy A.S."/>
            <person name="Kraemer L."/>
            <person name="Andreson R."/>
            <person name="Gutowska M.A."/>
            <person name="Wolf J."/>
            <person name="Bergner S.V."/>
            <person name="Schilhabel M.B."/>
            <person name="Klostermeier U.C."/>
            <person name="Beiko R.G."/>
            <person name="Rosenstiel P."/>
            <person name="Hippler M."/>
            <person name="Laroche J."/>
        </authorList>
    </citation>
    <scope>NUCLEOTIDE SEQUENCE [LARGE SCALE GENOMIC DNA]</scope>
    <source>
        <strain evidence="8 9">CCMP1005</strain>
    </source>
</reference>
<dbReference type="InterPro" id="IPR024135">
    <property type="entry name" value="LAMTOR5"/>
</dbReference>
<keyword evidence="5" id="KW-0458">Lysosome</keyword>
<dbReference type="OMA" id="ADEKGMM"/>
<dbReference type="Pfam" id="PF16672">
    <property type="entry name" value="LAMTOR5"/>
    <property type="match status" value="1"/>
</dbReference>
<evidence type="ECO:0000313" key="9">
    <source>
        <dbReference type="Proteomes" id="UP000266841"/>
    </source>
</evidence>
<dbReference type="GO" id="GO:0071986">
    <property type="term" value="C:Ragulator complex"/>
    <property type="evidence" value="ECO:0007669"/>
    <property type="project" value="InterPro"/>
</dbReference>
<dbReference type="PANTHER" id="PTHR13342:SF2">
    <property type="entry name" value="RAGULATOR COMPLEX PROTEIN LAMTOR5"/>
    <property type="match status" value="1"/>
</dbReference>
<comment type="similarity">
    <text evidence="3">Belongs to the LAMTOR5 family.</text>
</comment>
<evidence type="ECO:0000256" key="5">
    <source>
        <dbReference type="ARBA" id="ARBA00023228"/>
    </source>
</evidence>
<dbReference type="eggNOG" id="ENOG502SYUQ">
    <property type="taxonomic scope" value="Eukaryota"/>
</dbReference>
<dbReference type="OrthoDB" id="45086at2759"/>
<protein>
    <recommendedName>
        <fullName evidence="6">Late endosomal/lysosomal adaptor and MAPK and MTOR activator 5</fullName>
    </recommendedName>
</protein>
<comment type="subcellular location">
    <subcellularLocation>
        <location evidence="2">Cytoplasm</location>
    </subcellularLocation>
    <subcellularLocation>
        <location evidence="1">Lysosome</location>
    </subcellularLocation>
</comment>
<keyword evidence="9" id="KW-1185">Reference proteome</keyword>
<organism evidence="8 9">
    <name type="scientific">Thalassiosira oceanica</name>
    <name type="common">Marine diatom</name>
    <dbReference type="NCBI Taxonomy" id="159749"/>
    <lineage>
        <taxon>Eukaryota</taxon>
        <taxon>Sar</taxon>
        <taxon>Stramenopiles</taxon>
        <taxon>Ochrophyta</taxon>
        <taxon>Bacillariophyta</taxon>
        <taxon>Coscinodiscophyceae</taxon>
        <taxon>Thalassiosirophycidae</taxon>
        <taxon>Thalassiosirales</taxon>
        <taxon>Thalassiosiraceae</taxon>
        <taxon>Thalassiosira</taxon>
    </lineage>
</organism>
<dbReference type="Gene3D" id="3.30.450.30">
    <property type="entry name" value="Dynein light chain 2a, cytoplasmic"/>
    <property type="match status" value="1"/>
</dbReference>
<dbReference type="GO" id="GO:1904263">
    <property type="term" value="P:positive regulation of TORC1 signaling"/>
    <property type="evidence" value="ECO:0007669"/>
    <property type="project" value="TreeGrafter"/>
</dbReference>
<name>K0RMH4_THAOC</name>
<evidence type="ECO:0000256" key="4">
    <source>
        <dbReference type="ARBA" id="ARBA00022490"/>
    </source>
</evidence>
<evidence type="ECO:0000256" key="2">
    <source>
        <dbReference type="ARBA" id="ARBA00004496"/>
    </source>
</evidence>
<dbReference type="PANTHER" id="PTHR13342">
    <property type="entry name" value="RAGULATOR COMPLEX PROTEIN LAMTOR5"/>
    <property type="match status" value="1"/>
</dbReference>
<accession>K0RMH4</accession>
<dbReference type="AlphaFoldDB" id="K0RMH4"/>
<evidence type="ECO:0000256" key="1">
    <source>
        <dbReference type="ARBA" id="ARBA00004371"/>
    </source>
</evidence>
<evidence type="ECO:0000256" key="6">
    <source>
        <dbReference type="ARBA" id="ARBA00032692"/>
    </source>
</evidence>
<dbReference type="Proteomes" id="UP000266841">
    <property type="component" value="Unassembled WGS sequence"/>
</dbReference>
<sequence length="128" mass="12646">MADEKGMMSGLTGVLAAKMADGGGCLVNDSNGLCLGSAGNIDASRASIFTSISKLAGQLDSSVDGSGSGIPESPLVTIQTDDASLLVKEYGGNKTVVFRVPNAGAESNNSDAGAVAEATTDDGSSKQT</sequence>
<comment type="caution">
    <text evidence="8">The sequence shown here is derived from an EMBL/GenBank/DDBJ whole genome shotgun (WGS) entry which is preliminary data.</text>
</comment>
<evidence type="ECO:0000256" key="7">
    <source>
        <dbReference type="SAM" id="MobiDB-lite"/>
    </source>
</evidence>
<dbReference type="GO" id="GO:0005085">
    <property type="term" value="F:guanyl-nucleotide exchange factor activity"/>
    <property type="evidence" value="ECO:0007669"/>
    <property type="project" value="TreeGrafter"/>
</dbReference>
<proteinExistence type="inferred from homology"/>
<feature type="region of interest" description="Disordered" evidence="7">
    <location>
        <begin position="103"/>
        <end position="128"/>
    </location>
</feature>
<dbReference type="GO" id="GO:0071230">
    <property type="term" value="P:cellular response to amino acid stimulus"/>
    <property type="evidence" value="ECO:0007669"/>
    <property type="project" value="TreeGrafter"/>
</dbReference>